<dbReference type="AlphaFoldDB" id="A0A2U1LA73"/>
<dbReference type="InterPro" id="IPR010987">
    <property type="entry name" value="Glutathione-S-Trfase_C-like"/>
</dbReference>
<dbReference type="PROSITE" id="PS50404">
    <property type="entry name" value="GST_NTER"/>
    <property type="match status" value="1"/>
</dbReference>
<proteinExistence type="inferred from homology"/>
<reference evidence="8 9" key="1">
    <citation type="journal article" date="2018" name="Mol. Plant">
        <title>The genome of Artemisia annua provides insight into the evolution of Asteraceae family and artemisinin biosynthesis.</title>
        <authorList>
            <person name="Shen Q."/>
            <person name="Zhang L."/>
            <person name="Liao Z."/>
            <person name="Wang S."/>
            <person name="Yan T."/>
            <person name="Shi P."/>
            <person name="Liu M."/>
            <person name="Fu X."/>
            <person name="Pan Q."/>
            <person name="Wang Y."/>
            <person name="Lv Z."/>
            <person name="Lu X."/>
            <person name="Zhang F."/>
            <person name="Jiang W."/>
            <person name="Ma Y."/>
            <person name="Chen M."/>
            <person name="Hao X."/>
            <person name="Li L."/>
            <person name="Tang Y."/>
            <person name="Lv G."/>
            <person name="Zhou Y."/>
            <person name="Sun X."/>
            <person name="Brodelius P.E."/>
            <person name="Rose J.K.C."/>
            <person name="Tang K."/>
        </authorList>
    </citation>
    <scope>NUCLEOTIDE SEQUENCE [LARGE SCALE GENOMIC DNA]</scope>
    <source>
        <strain evidence="9">cv. Huhao1</strain>
        <tissue evidence="8">Leaf</tissue>
    </source>
</reference>
<dbReference type="InterPro" id="IPR036249">
    <property type="entry name" value="Thioredoxin-like_sf"/>
</dbReference>
<dbReference type="SUPFAM" id="SSF47616">
    <property type="entry name" value="GST C-terminal domain-like"/>
    <property type="match status" value="1"/>
</dbReference>
<name>A0A2U1LA73_ARTAN</name>
<dbReference type="GO" id="GO:0004364">
    <property type="term" value="F:glutathione transferase activity"/>
    <property type="evidence" value="ECO:0007669"/>
    <property type="project" value="UniProtKB-EC"/>
</dbReference>
<dbReference type="EMBL" id="PKPP01010540">
    <property type="protein sequence ID" value="PWA45903.1"/>
    <property type="molecule type" value="Genomic_DNA"/>
</dbReference>
<dbReference type="InterPro" id="IPR040079">
    <property type="entry name" value="Glutathione_S-Trfase"/>
</dbReference>
<dbReference type="PANTHER" id="PTHR11260">
    <property type="entry name" value="GLUTATHIONE S-TRANSFERASE, GST, SUPERFAMILY, GST DOMAIN CONTAINING"/>
    <property type="match status" value="1"/>
</dbReference>
<feature type="domain" description="GST C-terminal" evidence="7">
    <location>
        <begin position="87"/>
        <end position="214"/>
    </location>
</feature>
<dbReference type="InterPro" id="IPR045073">
    <property type="entry name" value="Omega/Tau-like"/>
</dbReference>
<dbReference type="Gene3D" id="3.40.30.10">
    <property type="entry name" value="Glutaredoxin"/>
    <property type="match status" value="1"/>
</dbReference>
<dbReference type="InterPro" id="IPR036282">
    <property type="entry name" value="Glutathione-S-Trfase_C_sf"/>
</dbReference>
<dbReference type="InterPro" id="IPR004045">
    <property type="entry name" value="Glutathione_S-Trfase_N"/>
</dbReference>
<keyword evidence="3" id="KW-0808">Transferase</keyword>
<evidence type="ECO:0000313" key="8">
    <source>
        <dbReference type="EMBL" id="PWA45903.1"/>
    </source>
</evidence>
<evidence type="ECO:0000256" key="4">
    <source>
        <dbReference type="ARBA" id="ARBA00047960"/>
    </source>
</evidence>
<dbReference type="InterPro" id="IPR004046">
    <property type="entry name" value="GST_C"/>
</dbReference>
<evidence type="ECO:0000256" key="3">
    <source>
        <dbReference type="ARBA" id="ARBA00022679"/>
    </source>
</evidence>
<dbReference type="SFLD" id="SFLDG01152">
    <property type="entry name" value="Main.3:_Omega-_and_Tau-like"/>
    <property type="match status" value="1"/>
</dbReference>
<dbReference type="OrthoDB" id="4951845at2759"/>
<evidence type="ECO:0000256" key="2">
    <source>
        <dbReference type="ARBA" id="ARBA00012452"/>
    </source>
</evidence>
<dbReference type="FunFam" id="1.20.1050.10:FF:000012">
    <property type="entry name" value="Tau class glutathione S-transferase"/>
    <property type="match status" value="1"/>
</dbReference>
<keyword evidence="9" id="KW-1185">Reference proteome</keyword>
<dbReference type="Pfam" id="PF02798">
    <property type="entry name" value="GST_N"/>
    <property type="match status" value="1"/>
</dbReference>
<dbReference type="EC" id="2.5.1.18" evidence="2"/>
<evidence type="ECO:0000313" key="9">
    <source>
        <dbReference type="Proteomes" id="UP000245207"/>
    </source>
</evidence>
<sequence length="217" mass="24693">MSNEVKLYALGGSPFVCRVKIALSMKGIKYENIEENMRNKSDDLLKYNPVHKKVPVLVHNGNPISESLVIIEYIDDVWKGVPILPQDPYEKAIARFWAKFIDDKCLPAAFKVFGSNGEKQAIAEACEQLQILENELKIRGTKFFGGDNINIVDIAADFIAYWLGAIEEATQIKFATREKFPKIHEWADNFLNCQVVKEILPSRDHIVGFFKKKFGKV</sequence>
<dbReference type="SUPFAM" id="SSF52833">
    <property type="entry name" value="Thioredoxin-like"/>
    <property type="match status" value="1"/>
</dbReference>
<dbReference type="SFLD" id="SFLDG00358">
    <property type="entry name" value="Main_(cytGST)"/>
    <property type="match status" value="1"/>
</dbReference>
<evidence type="ECO:0000259" key="6">
    <source>
        <dbReference type="PROSITE" id="PS50404"/>
    </source>
</evidence>
<gene>
    <name evidence="8" type="ORF">CTI12_AA515980</name>
</gene>
<evidence type="ECO:0000256" key="1">
    <source>
        <dbReference type="ARBA" id="ARBA00009929"/>
    </source>
</evidence>
<protein>
    <recommendedName>
        <fullName evidence="5">Probable glutathione S-transferase</fullName>
        <ecNumber evidence="2">2.5.1.18</ecNumber>
    </recommendedName>
</protein>
<evidence type="ECO:0000259" key="7">
    <source>
        <dbReference type="PROSITE" id="PS50405"/>
    </source>
</evidence>
<dbReference type="Pfam" id="PF00043">
    <property type="entry name" value="GST_C"/>
    <property type="match status" value="1"/>
</dbReference>
<dbReference type="FunFam" id="3.40.30.10:FF:000014">
    <property type="entry name" value="Tau class glutathione S-transferase"/>
    <property type="match status" value="1"/>
</dbReference>
<dbReference type="PANTHER" id="PTHR11260:SF676">
    <property type="entry name" value="GLUTATHIONE S-TRANSFERASE U8"/>
    <property type="match status" value="1"/>
</dbReference>
<dbReference type="CDD" id="cd03058">
    <property type="entry name" value="GST_N_Tau"/>
    <property type="match status" value="1"/>
</dbReference>
<comment type="caution">
    <text evidence="8">The sequence shown here is derived from an EMBL/GenBank/DDBJ whole genome shotgun (WGS) entry which is preliminary data.</text>
</comment>
<dbReference type="GO" id="GO:0006749">
    <property type="term" value="P:glutathione metabolic process"/>
    <property type="evidence" value="ECO:0007669"/>
    <property type="project" value="InterPro"/>
</dbReference>
<dbReference type="Proteomes" id="UP000245207">
    <property type="component" value="Unassembled WGS sequence"/>
</dbReference>
<dbReference type="SFLD" id="SFLDS00019">
    <property type="entry name" value="Glutathione_Transferase_(cytos"/>
    <property type="match status" value="1"/>
</dbReference>
<dbReference type="STRING" id="35608.A0A2U1LA73"/>
<dbReference type="CDD" id="cd03185">
    <property type="entry name" value="GST_C_Tau"/>
    <property type="match status" value="1"/>
</dbReference>
<comment type="similarity">
    <text evidence="1">Belongs to the GST superfamily. HSP26 family.</text>
</comment>
<dbReference type="InterPro" id="IPR045074">
    <property type="entry name" value="GST_C_Tau"/>
</dbReference>
<dbReference type="GO" id="GO:0005737">
    <property type="term" value="C:cytoplasm"/>
    <property type="evidence" value="ECO:0007669"/>
    <property type="project" value="TreeGrafter"/>
</dbReference>
<dbReference type="PROSITE" id="PS50405">
    <property type="entry name" value="GST_CTER"/>
    <property type="match status" value="1"/>
</dbReference>
<dbReference type="Gene3D" id="1.20.1050.10">
    <property type="match status" value="1"/>
</dbReference>
<evidence type="ECO:0000256" key="5">
    <source>
        <dbReference type="ARBA" id="ARBA00071370"/>
    </source>
</evidence>
<accession>A0A2U1LA73</accession>
<feature type="domain" description="GST N-terminal" evidence="6">
    <location>
        <begin position="3"/>
        <end position="82"/>
    </location>
</feature>
<organism evidence="8 9">
    <name type="scientific">Artemisia annua</name>
    <name type="common">Sweet wormwood</name>
    <dbReference type="NCBI Taxonomy" id="35608"/>
    <lineage>
        <taxon>Eukaryota</taxon>
        <taxon>Viridiplantae</taxon>
        <taxon>Streptophyta</taxon>
        <taxon>Embryophyta</taxon>
        <taxon>Tracheophyta</taxon>
        <taxon>Spermatophyta</taxon>
        <taxon>Magnoliopsida</taxon>
        <taxon>eudicotyledons</taxon>
        <taxon>Gunneridae</taxon>
        <taxon>Pentapetalae</taxon>
        <taxon>asterids</taxon>
        <taxon>campanulids</taxon>
        <taxon>Asterales</taxon>
        <taxon>Asteraceae</taxon>
        <taxon>Asteroideae</taxon>
        <taxon>Anthemideae</taxon>
        <taxon>Artemisiinae</taxon>
        <taxon>Artemisia</taxon>
    </lineage>
</organism>
<comment type="catalytic activity">
    <reaction evidence="4">
        <text>RX + glutathione = an S-substituted glutathione + a halide anion + H(+)</text>
        <dbReference type="Rhea" id="RHEA:16437"/>
        <dbReference type="ChEBI" id="CHEBI:15378"/>
        <dbReference type="ChEBI" id="CHEBI:16042"/>
        <dbReference type="ChEBI" id="CHEBI:17792"/>
        <dbReference type="ChEBI" id="CHEBI:57925"/>
        <dbReference type="ChEBI" id="CHEBI:90779"/>
        <dbReference type="EC" id="2.5.1.18"/>
    </reaction>
</comment>